<dbReference type="AlphaFoldDB" id="A0A923E1J6"/>
<keyword evidence="1" id="KW-0812">Transmembrane</keyword>
<keyword evidence="3" id="KW-1185">Reference proteome</keyword>
<protein>
    <submittedName>
        <fullName evidence="2">Uncharacterized protein</fullName>
    </submittedName>
</protein>
<feature type="transmembrane region" description="Helical" evidence="1">
    <location>
        <begin position="5"/>
        <end position="26"/>
    </location>
</feature>
<evidence type="ECO:0000256" key="1">
    <source>
        <dbReference type="SAM" id="Phobius"/>
    </source>
</evidence>
<organism evidence="2 3">
    <name type="scientific">Pedobacter planticolens</name>
    <dbReference type="NCBI Taxonomy" id="2679964"/>
    <lineage>
        <taxon>Bacteria</taxon>
        <taxon>Pseudomonadati</taxon>
        <taxon>Bacteroidota</taxon>
        <taxon>Sphingobacteriia</taxon>
        <taxon>Sphingobacteriales</taxon>
        <taxon>Sphingobacteriaceae</taxon>
        <taxon>Pedobacter</taxon>
    </lineage>
</organism>
<keyword evidence="1" id="KW-1133">Transmembrane helix</keyword>
<dbReference type="EMBL" id="WNXD01000002">
    <property type="protein sequence ID" value="MBB2146373.1"/>
    <property type="molecule type" value="Genomic_DNA"/>
</dbReference>
<evidence type="ECO:0000313" key="3">
    <source>
        <dbReference type="Proteomes" id="UP000601055"/>
    </source>
</evidence>
<comment type="caution">
    <text evidence="2">The sequence shown here is derived from an EMBL/GenBank/DDBJ whole genome shotgun (WGS) entry which is preliminary data.</text>
</comment>
<dbReference type="RefSeq" id="WP_182923030.1">
    <property type="nucleotide sequence ID" value="NZ_WNXD01000002.1"/>
</dbReference>
<gene>
    <name evidence="2" type="ORF">GM921_12805</name>
</gene>
<dbReference type="Proteomes" id="UP000601055">
    <property type="component" value="Unassembled WGS sequence"/>
</dbReference>
<reference evidence="2" key="1">
    <citation type="submission" date="2019-11" db="EMBL/GenBank/DDBJ databases">
        <title>Description of Pedobacter sp. LMG 31464T.</title>
        <authorList>
            <person name="Carlier A."/>
            <person name="Qi S."/>
            <person name="Vandamme P."/>
        </authorList>
    </citation>
    <scope>NUCLEOTIDE SEQUENCE</scope>
    <source>
        <strain evidence="2">LMG 31464</strain>
    </source>
</reference>
<evidence type="ECO:0000313" key="2">
    <source>
        <dbReference type="EMBL" id="MBB2146373.1"/>
    </source>
</evidence>
<proteinExistence type="predicted"/>
<feature type="transmembrane region" description="Helical" evidence="1">
    <location>
        <begin position="32"/>
        <end position="51"/>
    </location>
</feature>
<dbReference type="InterPro" id="IPR045938">
    <property type="entry name" value="DUF6358"/>
</dbReference>
<name>A0A923E1J6_9SPHI</name>
<keyword evidence="1" id="KW-0472">Membrane</keyword>
<dbReference type="Pfam" id="PF19885">
    <property type="entry name" value="DUF6358"/>
    <property type="match status" value="1"/>
</dbReference>
<sequence>MRKKIFLNVLFNLGIILSIFGMGWAFNNNSPLIIAFFAATFVAFIYVKIQLLKSLKDFKK</sequence>
<accession>A0A923E1J6</accession>